<dbReference type="InterPro" id="IPR019826">
    <property type="entry name" value="Carboxylesterase_B_AS"/>
</dbReference>
<dbReference type="Pfam" id="PF00135">
    <property type="entry name" value="COesterase"/>
    <property type="match status" value="1"/>
</dbReference>
<evidence type="ECO:0000313" key="5">
    <source>
        <dbReference type="EMBL" id="KAL1520400.1"/>
    </source>
</evidence>
<dbReference type="InterPro" id="IPR029058">
    <property type="entry name" value="AB_hydrolase_fold"/>
</dbReference>
<organism evidence="5 6">
    <name type="scientific">Prymnesium parvum</name>
    <name type="common">Toxic golden alga</name>
    <dbReference type="NCBI Taxonomy" id="97485"/>
    <lineage>
        <taxon>Eukaryota</taxon>
        <taxon>Haptista</taxon>
        <taxon>Haptophyta</taxon>
        <taxon>Prymnesiophyceae</taxon>
        <taxon>Prymnesiales</taxon>
        <taxon>Prymnesiaceae</taxon>
        <taxon>Prymnesium</taxon>
    </lineage>
</organism>
<dbReference type="Proteomes" id="UP001515480">
    <property type="component" value="Unassembled WGS sequence"/>
</dbReference>
<evidence type="ECO:0000256" key="2">
    <source>
        <dbReference type="ARBA" id="ARBA00022801"/>
    </source>
</evidence>
<comment type="caution">
    <text evidence="5">The sequence shown here is derived from an EMBL/GenBank/DDBJ whole genome shotgun (WGS) entry which is preliminary data.</text>
</comment>
<reference evidence="5 6" key="1">
    <citation type="journal article" date="2024" name="Science">
        <title>Giant polyketide synthase enzymes in the biosynthesis of giant marine polyether toxins.</title>
        <authorList>
            <person name="Fallon T.R."/>
            <person name="Shende V.V."/>
            <person name="Wierzbicki I.H."/>
            <person name="Pendleton A.L."/>
            <person name="Watervoot N.F."/>
            <person name="Auber R.P."/>
            <person name="Gonzalez D.J."/>
            <person name="Wisecaver J.H."/>
            <person name="Moore B.S."/>
        </authorList>
    </citation>
    <scope>NUCLEOTIDE SEQUENCE [LARGE SCALE GENOMIC DNA]</scope>
    <source>
        <strain evidence="5 6">12B1</strain>
    </source>
</reference>
<evidence type="ECO:0000256" key="1">
    <source>
        <dbReference type="ARBA" id="ARBA00005964"/>
    </source>
</evidence>
<dbReference type="SUPFAM" id="SSF53474">
    <property type="entry name" value="alpha/beta-Hydrolases"/>
    <property type="match status" value="1"/>
</dbReference>
<dbReference type="GO" id="GO:0016787">
    <property type="term" value="F:hydrolase activity"/>
    <property type="evidence" value="ECO:0007669"/>
    <property type="project" value="UniProtKB-KW"/>
</dbReference>
<sequence>MAALSLSLSFSLSLLAFSSERADDRTLVWTDTGWVRGLATPRYRSFRGLPFAAPPLGRLRWSPPAPVVPWPGVRNATAYRHNCLQPPGFDPDQPRHTLSEDCLYLNVWTPPDASRASSLPVFFWVHGGGFQHGGANESRLNGTWLAARYGAVVVTTNYRLNIFGFLGSRALRSRDASGGTGNYGVLDQRAALQWVQRNIASFGGDPGRVLLAGESAGGASVYNHLVRPRSWGLFSRAAAESGAYSLVSPQPEEAEFERTYERLLAATGCAAPACLEELDADVLVELAQELADGLTPAVDGVDLTAQIATHVARGEVAPSVPFISGGTREDLGYPLWPAEEIELLCEPDKCTEADFALFVSRVAPAYGWSDADRAAMVAAYSGEVALRGGNYTRWYWAARHMGADYCMVCPARRSVMALAAHGRAAFLYLFAHAPDGPSGAYPKLAHHASEIPFVFHDDTASGPNAAEFHISPREWPLADLMAGAWTRFAAEGAPPPFWPQFEVNQSWLVLGQTSAGLVHQLKLEQCDLWDRIGGSTRAAGIRKAAANAFRGPPRAGWPTF</sequence>
<evidence type="ECO:0000259" key="4">
    <source>
        <dbReference type="Pfam" id="PF00135"/>
    </source>
</evidence>
<name>A0AB34JFI7_PRYPA</name>
<evidence type="ECO:0000313" key="6">
    <source>
        <dbReference type="Proteomes" id="UP001515480"/>
    </source>
</evidence>
<dbReference type="Gene3D" id="3.40.50.1820">
    <property type="entry name" value="alpha/beta hydrolase"/>
    <property type="match status" value="1"/>
</dbReference>
<keyword evidence="6" id="KW-1185">Reference proteome</keyword>
<protein>
    <recommendedName>
        <fullName evidence="3">Carboxylic ester hydrolase</fullName>
        <ecNumber evidence="3">3.1.1.-</ecNumber>
    </recommendedName>
</protein>
<accession>A0AB34JFI7</accession>
<feature type="domain" description="Carboxylesterase type B" evidence="4">
    <location>
        <begin position="26"/>
        <end position="529"/>
    </location>
</feature>
<feature type="signal peptide" evidence="3">
    <location>
        <begin position="1"/>
        <end position="22"/>
    </location>
</feature>
<gene>
    <name evidence="5" type="ORF">AB1Y20_021986</name>
</gene>
<dbReference type="PROSITE" id="PS00122">
    <property type="entry name" value="CARBOXYLESTERASE_B_1"/>
    <property type="match status" value="1"/>
</dbReference>
<dbReference type="EC" id="3.1.1.-" evidence="3"/>
<comment type="similarity">
    <text evidence="1 3">Belongs to the type-B carboxylesterase/lipase family.</text>
</comment>
<dbReference type="PANTHER" id="PTHR11559">
    <property type="entry name" value="CARBOXYLESTERASE"/>
    <property type="match status" value="1"/>
</dbReference>
<dbReference type="AlphaFoldDB" id="A0AB34JFI7"/>
<dbReference type="PROSITE" id="PS00941">
    <property type="entry name" value="CARBOXYLESTERASE_B_2"/>
    <property type="match status" value="1"/>
</dbReference>
<dbReference type="EMBL" id="JBGBPQ010000008">
    <property type="protein sequence ID" value="KAL1520400.1"/>
    <property type="molecule type" value="Genomic_DNA"/>
</dbReference>
<proteinExistence type="inferred from homology"/>
<evidence type="ECO:0000256" key="3">
    <source>
        <dbReference type="RuleBase" id="RU361235"/>
    </source>
</evidence>
<feature type="chain" id="PRO_5044048562" description="Carboxylic ester hydrolase" evidence="3">
    <location>
        <begin position="23"/>
        <end position="560"/>
    </location>
</feature>
<keyword evidence="2 3" id="KW-0378">Hydrolase</keyword>
<keyword evidence="3" id="KW-0732">Signal</keyword>
<dbReference type="InterPro" id="IPR019819">
    <property type="entry name" value="Carboxylesterase_B_CS"/>
</dbReference>
<dbReference type="InterPro" id="IPR050309">
    <property type="entry name" value="Type-B_Carboxylest/Lipase"/>
</dbReference>
<dbReference type="InterPro" id="IPR002018">
    <property type="entry name" value="CarbesteraseB"/>
</dbReference>